<evidence type="ECO:0000313" key="2">
    <source>
        <dbReference type="EMBL" id="TFY74131.1"/>
    </source>
</evidence>
<dbReference type="EMBL" id="SFCI01002278">
    <property type="protein sequence ID" value="TFY74131.1"/>
    <property type="molecule type" value="Genomic_DNA"/>
</dbReference>
<accession>A0A4Y9ZJV6</accession>
<evidence type="ECO:0000256" key="1">
    <source>
        <dbReference type="SAM" id="MobiDB-lite"/>
    </source>
</evidence>
<keyword evidence="3" id="KW-1185">Reference proteome</keyword>
<comment type="caution">
    <text evidence="2">The sequence shown here is derived from an EMBL/GenBank/DDBJ whole genome shotgun (WGS) entry which is preliminary data.</text>
</comment>
<feature type="compositionally biased region" description="Acidic residues" evidence="1">
    <location>
        <begin position="134"/>
        <end position="169"/>
    </location>
</feature>
<dbReference type="Proteomes" id="UP000298061">
    <property type="component" value="Unassembled WGS sequence"/>
</dbReference>
<sequence length="169" mass="19723">MFERCTSLERVHVAGRNAVYFRAALEPQALEEPQDTLTPERLFLRQLKSLQVTEVDFGVNEDDQSFFDLLDYCLRLRLRIIKTAQLGKSDSDVYRKLESLVIARCKVPMKFLPAVREIVQDLRSEVVQIVSWDGEIEEENNETDETDETEEDEEDGEDEDEDEDEEDEE</sequence>
<feature type="region of interest" description="Disordered" evidence="1">
    <location>
        <begin position="133"/>
        <end position="169"/>
    </location>
</feature>
<proteinExistence type="predicted"/>
<name>A0A4Y9ZJV6_9AGAM</name>
<protein>
    <submittedName>
        <fullName evidence="2">Uncharacterized protein</fullName>
    </submittedName>
</protein>
<dbReference type="AlphaFoldDB" id="A0A4Y9ZJV6"/>
<organism evidence="2 3">
    <name type="scientific">Hericium alpestre</name>
    <dbReference type="NCBI Taxonomy" id="135208"/>
    <lineage>
        <taxon>Eukaryota</taxon>
        <taxon>Fungi</taxon>
        <taxon>Dikarya</taxon>
        <taxon>Basidiomycota</taxon>
        <taxon>Agaricomycotina</taxon>
        <taxon>Agaricomycetes</taxon>
        <taxon>Russulales</taxon>
        <taxon>Hericiaceae</taxon>
        <taxon>Hericium</taxon>
    </lineage>
</organism>
<gene>
    <name evidence="2" type="ORF">EWM64_g9881</name>
</gene>
<evidence type="ECO:0000313" key="3">
    <source>
        <dbReference type="Proteomes" id="UP000298061"/>
    </source>
</evidence>
<reference evidence="2 3" key="1">
    <citation type="submission" date="2019-02" db="EMBL/GenBank/DDBJ databases">
        <title>Genome sequencing of the rare red list fungi Hericium alpestre (H. flagellum).</title>
        <authorList>
            <person name="Buettner E."/>
            <person name="Kellner H."/>
        </authorList>
    </citation>
    <scope>NUCLEOTIDE SEQUENCE [LARGE SCALE GENOMIC DNA]</scope>
    <source>
        <strain evidence="2 3">DSM 108284</strain>
    </source>
</reference>